<keyword evidence="3 5" id="KW-0378">Hydrolase</keyword>
<dbReference type="EC" id="3.5.1.44" evidence="5"/>
<dbReference type="Proteomes" id="UP000309215">
    <property type="component" value="Unassembled WGS sequence"/>
</dbReference>
<evidence type="ECO:0000256" key="7">
    <source>
        <dbReference type="PROSITE-ProRule" id="PRU00169"/>
    </source>
</evidence>
<comment type="similarity">
    <text evidence="5">Belongs to the CheB family.</text>
</comment>
<keyword evidence="5 7" id="KW-0597">Phosphoprotein</keyword>
<comment type="PTM">
    <text evidence="5">Phosphorylated by CheA. Phosphorylation of the N-terminal regulatory domain activates the methylesterase activity.</text>
</comment>
<evidence type="ECO:0000256" key="6">
    <source>
        <dbReference type="PROSITE-ProRule" id="PRU00050"/>
    </source>
</evidence>
<dbReference type="CDD" id="cd17546">
    <property type="entry name" value="REC_hyHK_CKI1_RcsC-like"/>
    <property type="match status" value="1"/>
</dbReference>
<dbReference type="InterPro" id="IPR035909">
    <property type="entry name" value="CheB_C"/>
</dbReference>
<evidence type="ECO:0000256" key="2">
    <source>
        <dbReference type="ARBA" id="ARBA00022500"/>
    </source>
</evidence>
<dbReference type="HAMAP" id="MF_00099">
    <property type="entry name" value="CheB_chemtxs"/>
    <property type="match status" value="1"/>
</dbReference>
<evidence type="ECO:0000259" key="8">
    <source>
        <dbReference type="PROSITE" id="PS50110"/>
    </source>
</evidence>
<comment type="caution">
    <text evidence="10">The sequence shown here is derived from an EMBL/GenBank/DDBJ whole genome shotgun (WGS) entry which is preliminary data.</text>
</comment>
<feature type="active site" evidence="5 6">
    <location>
        <position position="304"/>
    </location>
</feature>
<dbReference type="EMBL" id="SSMQ01000013">
    <property type="protein sequence ID" value="TKD08572.1"/>
    <property type="molecule type" value="Genomic_DNA"/>
</dbReference>
<feature type="domain" description="Response regulatory" evidence="8">
    <location>
        <begin position="142"/>
        <end position="260"/>
    </location>
</feature>
<dbReference type="SUPFAM" id="SSF52172">
    <property type="entry name" value="CheY-like"/>
    <property type="match status" value="2"/>
</dbReference>
<proteinExistence type="inferred from homology"/>
<dbReference type="SUPFAM" id="SSF52738">
    <property type="entry name" value="Methylesterase CheB, C-terminal domain"/>
    <property type="match status" value="1"/>
</dbReference>
<dbReference type="PANTHER" id="PTHR42872:SF6">
    <property type="entry name" value="PROTEIN-GLUTAMATE METHYLESTERASE_PROTEIN-GLUTAMINE GLUTAMINASE"/>
    <property type="match status" value="1"/>
</dbReference>
<dbReference type="CDD" id="cd17541">
    <property type="entry name" value="REC_CheB-like"/>
    <property type="match status" value="1"/>
</dbReference>
<dbReference type="InterPro" id="IPR008248">
    <property type="entry name" value="CheB-like"/>
</dbReference>
<evidence type="ECO:0000256" key="3">
    <source>
        <dbReference type="ARBA" id="ARBA00022801"/>
    </source>
</evidence>
<gene>
    <name evidence="5" type="primary">cheB</name>
    <name evidence="10" type="ORF">E8A74_14895</name>
</gene>
<keyword evidence="2 5" id="KW-0145">Chemotaxis</keyword>
<protein>
    <recommendedName>
        <fullName evidence="5">Protein-glutamate methylesterase/protein-glutamine glutaminase</fullName>
        <ecNumber evidence="5">3.1.1.61</ecNumber>
        <ecNumber evidence="5">3.5.1.44</ecNumber>
    </recommendedName>
</protein>
<comment type="catalytic activity">
    <reaction evidence="5">
        <text>L-glutaminyl-[protein] + H2O = L-glutamyl-[protein] + NH4(+)</text>
        <dbReference type="Rhea" id="RHEA:16441"/>
        <dbReference type="Rhea" id="RHEA-COMP:10207"/>
        <dbReference type="Rhea" id="RHEA-COMP:10208"/>
        <dbReference type="ChEBI" id="CHEBI:15377"/>
        <dbReference type="ChEBI" id="CHEBI:28938"/>
        <dbReference type="ChEBI" id="CHEBI:29973"/>
        <dbReference type="ChEBI" id="CHEBI:30011"/>
        <dbReference type="EC" id="3.5.1.44"/>
    </reaction>
</comment>
<dbReference type="PROSITE" id="PS50110">
    <property type="entry name" value="RESPONSE_REGULATORY"/>
    <property type="match status" value="2"/>
</dbReference>
<evidence type="ECO:0000259" key="9">
    <source>
        <dbReference type="PROSITE" id="PS50122"/>
    </source>
</evidence>
<dbReference type="PROSITE" id="PS50122">
    <property type="entry name" value="CHEB"/>
    <property type="match status" value="1"/>
</dbReference>
<keyword evidence="1 5" id="KW-0963">Cytoplasm</keyword>
<evidence type="ECO:0000256" key="5">
    <source>
        <dbReference type="HAMAP-Rule" id="MF_00099"/>
    </source>
</evidence>
<name>A0A4U1JD13_9BACT</name>
<feature type="domain" description="Response regulatory" evidence="8">
    <location>
        <begin position="3"/>
        <end position="121"/>
    </location>
</feature>
<feature type="modified residue" description="4-aspartylphosphate" evidence="5 7">
    <location>
        <position position="193"/>
    </location>
</feature>
<dbReference type="InterPro" id="IPR000673">
    <property type="entry name" value="Sig_transdc_resp-reg_Me-estase"/>
</dbReference>
<keyword evidence="11" id="KW-1185">Reference proteome</keyword>
<evidence type="ECO:0000313" key="11">
    <source>
        <dbReference type="Proteomes" id="UP000309215"/>
    </source>
</evidence>
<dbReference type="GO" id="GO:0000156">
    <property type="term" value="F:phosphorelay response regulator activity"/>
    <property type="evidence" value="ECO:0007669"/>
    <property type="project" value="InterPro"/>
</dbReference>
<dbReference type="GO" id="GO:0006935">
    <property type="term" value="P:chemotaxis"/>
    <property type="evidence" value="ECO:0007669"/>
    <property type="project" value="UniProtKB-UniRule"/>
</dbReference>
<comment type="catalytic activity">
    <reaction evidence="4 5">
        <text>[protein]-L-glutamate 5-O-methyl ester + H2O = L-glutamyl-[protein] + methanol + H(+)</text>
        <dbReference type="Rhea" id="RHEA:23236"/>
        <dbReference type="Rhea" id="RHEA-COMP:10208"/>
        <dbReference type="Rhea" id="RHEA-COMP:10311"/>
        <dbReference type="ChEBI" id="CHEBI:15377"/>
        <dbReference type="ChEBI" id="CHEBI:15378"/>
        <dbReference type="ChEBI" id="CHEBI:17790"/>
        <dbReference type="ChEBI" id="CHEBI:29973"/>
        <dbReference type="ChEBI" id="CHEBI:82795"/>
        <dbReference type="EC" id="3.1.1.61"/>
    </reaction>
</comment>
<dbReference type="GO" id="GO:0005737">
    <property type="term" value="C:cytoplasm"/>
    <property type="evidence" value="ECO:0007669"/>
    <property type="project" value="UniProtKB-SubCell"/>
</dbReference>
<dbReference type="EC" id="3.1.1.61" evidence="5"/>
<feature type="active site" evidence="5 6">
    <location>
        <position position="425"/>
    </location>
</feature>
<accession>A0A4U1JD13</accession>
<dbReference type="SMART" id="SM00448">
    <property type="entry name" value="REC"/>
    <property type="match status" value="2"/>
</dbReference>
<feature type="active site" evidence="5 6">
    <location>
        <position position="332"/>
    </location>
</feature>
<evidence type="ECO:0000256" key="1">
    <source>
        <dbReference type="ARBA" id="ARBA00022490"/>
    </source>
</evidence>
<dbReference type="Pfam" id="PF01339">
    <property type="entry name" value="CheB_methylest"/>
    <property type="match status" value="1"/>
</dbReference>
<dbReference type="CDD" id="cd16432">
    <property type="entry name" value="CheB_Rec"/>
    <property type="match status" value="1"/>
</dbReference>
<feature type="modified residue" description="4-aspartylphosphate" evidence="7">
    <location>
        <position position="54"/>
    </location>
</feature>
<feature type="domain" description="CheB-type methylesterase" evidence="9">
    <location>
        <begin position="292"/>
        <end position="483"/>
    </location>
</feature>
<evidence type="ECO:0000256" key="4">
    <source>
        <dbReference type="ARBA" id="ARBA00048267"/>
    </source>
</evidence>
<dbReference type="GO" id="GO:0008984">
    <property type="term" value="F:protein-glutamate methylesterase activity"/>
    <property type="evidence" value="ECO:0007669"/>
    <property type="project" value="UniProtKB-UniRule"/>
</dbReference>
<dbReference type="Gene3D" id="3.40.50.2300">
    <property type="match status" value="2"/>
</dbReference>
<dbReference type="InterPro" id="IPR011006">
    <property type="entry name" value="CheY-like_superfamily"/>
</dbReference>
<dbReference type="OrthoDB" id="5490992at2"/>
<dbReference type="GO" id="GO:0050568">
    <property type="term" value="F:protein-glutamine glutaminase activity"/>
    <property type="evidence" value="ECO:0007669"/>
    <property type="project" value="UniProtKB-UniRule"/>
</dbReference>
<reference evidence="10 11" key="1">
    <citation type="submission" date="2019-04" db="EMBL/GenBank/DDBJ databases">
        <authorList>
            <person name="Li Y."/>
            <person name="Wang J."/>
        </authorList>
    </citation>
    <scope>NUCLEOTIDE SEQUENCE [LARGE SCALE GENOMIC DNA]</scope>
    <source>
        <strain evidence="10 11">DSM 14668</strain>
    </source>
</reference>
<dbReference type="Pfam" id="PF00072">
    <property type="entry name" value="Response_reg"/>
    <property type="match status" value="2"/>
</dbReference>
<dbReference type="RefSeq" id="WP_136929667.1">
    <property type="nucleotide sequence ID" value="NZ_SSMQ01000013.1"/>
</dbReference>
<organism evidence="10 11">
    <name type="scientific">Polyangium fumosum</name>
    <dbReference type="NCBI Taxonomy" id="889272"/>
    <lineage>
        <taxon>Bacteria</taxon>
        <taxon>Pseudomonadati</taxon>
        <taxon>Myxococcota</taxon>
        <taxon>Polyangia</taxon>
        <taxon>Polyangiales</taxon>
        <taxon>Polyangiaceae</taxon>
        <taxon>Polyangium</taxon>
    </lineage>
</organism>
<dbReference type="AlphaFoldDB" id="A0A4U1JD13"/>
<dbReference type="PANTHER" id="PTHR42872">
    <property type="entry name" value="PROTEIN-GLUTAMATE METHYLESTERASE/PROTEIN-GLUTAMINE GLUTAMINASE"/>
    <property type="match status" value="1"/>
</dbReference>
<evidence type="ECO:0000313" key="10">
    <source>
        <dbReference type="EMBL" id="TKD08572.1"/>
    </source>
</evidence>
<comment type="function">
    <text evidence="5">Involved in chemotaxis. Part of a chemotaxis signal transduction system that modulates chemotaxis in response to various stimuli. Catalyzes the demethylation of specific methylglutamate residues introduced into the chemoreceptors (methyl-accepting chemotaxis proteins or MCP) by CheR. Also mediates the irreversible deamidation of specific glutamine residues to glutamic acid.</text>
</comment>
<sequence>MARVLIVDDSVVMRDIVRAHLAGLALDLEVASNGEDALTRMATSSQPFDLVITDYAMPNMNGLELARRVKEKGGTLAPKVILISANKELRERDLLATGYIDAFFPKPVDGSQLSARVSTILSLTIPSAPVVPSSRRVRPVIRVVIADDTEVGRTLLARVLKADPEIDVVGMARDGQGAVDLAVRENPQIILLDAMMPGLDGVAATRRIMALAPTRVVIVSDQQGSRPAAQIFAATEAGALDVIARPSWGDPMGPQAVALRDKIKMLAEIPVVRRWADGPRSVRSRRGGSLRAQNRATVVGICASTGGPAAIAAMLPGLAAASSLIPILIVQHVLAGFDEALAEWLAEVTQLPVRLATHGMPLRAGVIALAPEGKHLVAQSPLTIGVIEGPPVGNHRPSGTPLFESLARHFGDGALGVMLTGMGNDGVEGLRAIKAAGGSVLVQSPDSCVVSGMPGAAISRGYADAVLSLDELGPEIVERVRAPARSRH</sequence>
<dbReference type="InterPro" id="IPR001789">
    <property type="entry name" value="Sig_transdc_resp-reg_receiver"/>
</dbReference>
<dbReference type="Gene3D" id="3.40.50.180">
    <property type="entry name" value="Methylesterase CheB, C-terminal domain"/>
    <property type="match status" value="1"/>
</dbReference>
<comment type="domain">
    <text evidence="5">Contains a C-terminal catalytic domain, and an N-terminal region which modulates catalytic activity.</text>
</comment>
<comment type="subcellular location">
    <subcellularLocation>
        <location evidence="5">Cytoplasm</location>
    </subcellularLocation>
</comment>